<sequence>MEEGSCACCYGADDCESHGSYDLEGINKKFLKKKTFEDRFEVVWKFMAETGPMGHCNNIKVDKTVGDSTHWRTIGNIEYTTAINKNYLSKSIEAYTKSIAFAPVGSSELSLGYGNRSAVLFKVRLYEDCLVDIERALTSGYPDNLKTKLFVRQALCFKALQPDFDIESSSSIANAMKWLPKLQKKNPNYNVKEQYSKMINDLGKPLEMDVEDDWRFQLTIQILSKAIKAAGGITELKKKIDDVESSADKSMVFKDGIFDVNTIDNFHRLKYFQPTSERCSFGRVIRITSIVSMFGLDTTIFGKKMSLFAVSCHEHSVILGGLIFRYLMIVDRNVVFYTKQAPNDVKLTHAVIIPILQMFVKNCDPHVNWYNCDPNATVLVERPIKKGEKILFSPVGRYQDLSFFERQRKYFSFAEEPCKCNICVQKLPIAEHLPSYKTLKLSKQVENELKRIVKKSSGYLKLVSEGDTEKLLNIKDTLVEMTDKFYQHVTVPCDEASLFPLMLGMLYHQLGIPRRIIQ</sequence>
<comment type="caution">
    <text evidence="1">The sequence shown here is derived from an EMBL/GenBank/DDBJ whole genome shotgun (WGS) entry which is preliminary data.</text>
</comment>
<dbReference type="AlphaFoldDB" id="A0A834Y141"/>
<evidence type="ECO:0000313" key="2">
    <source>
        <dbReference type="Proteomes" id="UP000639338"/>
    </source>
</evidence>
<accession>A0A834Y141</accession>
<dbReference type="Gene3D" id="1.25.40.10">
    <property type="entry name" value="Tetratricopeptide repeat domain"/>
    <property type="match status" value="1"/>
</dbReference>
<name>A0A834Y141_APHGI</name>
<dbReference type="PANTHER" id="PTHR47111:SF1">
    <property type="entry name" value="SET AND MYND DOMAIN-CONTAINING PROTEIN 4"/>
    <property type="match status" value="1"/>
</dbReference>
<dbReference type="SUPFAM" id="SSF48452">
    <property type="entry name" value="TPR-like"/>
    <property type="match status" value="1"/>
</dbReference>
<dbReference type="InterPro" id="IPR046341">
    <property type="entry name" value="SET_dom_sf"/>
</dbReference>
<dbReference type="InterPro" id="IPR011990">
    <property type="entry name" value="TPR-like_helical_dom_sf"/>
</dbReference>
<dbReference type="OrthoDB" id="7770870at2759"/>
<proteinExistence type="predicted"/>
<keyword evidence="2" id="KW-1185">Reference proteome</keyword>
<gene>
    <name evidence="1" type="ORF">HCN44_006982</name>
</gene>
<evidence type="ECO:0000313" key="1">
    <source>
        <dbReference type="EMBL" id="KAF7995875.1"/>
    </source>
</evidence>
<dbReference type="Proteomes" id="UP000639338">
    <property type="component" value="Unassembled WGS sequence"/>
</dbReference>
<protein>
    <submittedName>
        <fullName evidence="1">Uncharacterized protein</fullName>
    </submittedName>
</protein>
<dbReference type="EMBL" id="JACMRX010000002">
    <property type="protein sequence ID" value="KAF7995875.1"/>
    <property type="molecule type" value="Genomic_DNA"/>
</dbReference>
<reference evidence="1 2" key="1">
    <citation type="submission" date="2020-08" db="EMBL/GenBank/DDBJ databases">
        <title>Aphidius gifuensis genome sequencing and assembly.</title>
        <authorList>
            <person name="Du Z."/>
        </authorList>
    </citation>
    <scope>NUCLEOTIDE SEQUENCE [LARGE SCALE GENOMIC DNA]</scope>
    <source>
        <strain evidence="1">YNYX2018</strain>
        <tissue evidence="1">Adults</tissue>
    </source>
</reference>
<dbReference type="PANTHER" id="PTHR47111">
    <property type="entry name" value="BCDNA.LD29892"/>
    <property type="match status" value="1"/>
</dbReference>
<organism evidence="1 2">
    <name type="scientific">Aphidius gifuensis</name>
    <name type="common">Parasitoid wasp</name>
    <dbReference type="NCBI Taxonomy" id="684658"/>
    <lineage>
        <taxon>Eukaryota</taxon>
        <taxon>Metazoa</taxon>
        <taxon>Ecdysozoa</taxon>
        <taxon>Arthropoda</taxon>
        <taxon>Hexapoda</taxon>
        <taxon>Insecta</taxon>
        <taxon>Pterygota</taxon>
        <taxon>Neoptera</taxon>
        <taxon>Endopterygota</taxon>
        <taxon>Hymenoptera</taxon>
        <taxon>Apocrita</taxon>
        <taxon>Ichneumonoidea</taxon>
        <taxon>Braconidae</taxon>
        <taxon>Aphidiinae</taxon>
        <taxon>Aphidius</taxon>
    </lineage>
</organism>
<dbReference type="Gene3D" id="2.170.270.10">
    <property type="entry name" value="SET domain"/>
    <property type="match status" value="1"/>
</dbReference>